<proteinExistence type="predicted"/>
<dbReference type="AlphaFoldDB" id="A0A3M9NDE0"/>
<dbReference type="CDD" id="cd17574">
    <property type="entry name" value="REC_OmpR"/>
    <property type="match status" value="1"/>
</dbReference>
<dbReference type="EMBL" id="RJJR01000011">
    <property type="protein sequence ID" value="RNI35327.1"/>
    <property type="molecule type" value="Genomic_DNA"/>
</dbReference>
<evidence type="ECO:0000256" key="2">
    <source>
        <dbReference type="ARBA" id="ARBA00023012"/>
    </source>
</evidence>
<dbReference type="PROSITE" id="PS50110">
    <property type="entry name" value="RESPONSE_REGULATORY"/>
    <property type="match status" value="1"/>
</dbReference>
<dbReference type="Pfam" id="PF00072">
    <property type="entry name" value="Response_reg"/>
    <property type="match status" value="1"/>
</dbReference>
<organism evidence="5 6">
    <name type="scientific">Hanamia caeni</name>
    <dbReference type="NCBI Taxonomy" id="2294116"/>
    <lineage>
        <taxon>Bacteria</taxon>
        <taxon>Pseudomonadati</taxon>
        <taxon>Bacteroidota</taxon>
        <taxon>Chitinophagia</taxon>
        <taxon>Chitinophagales</taxon>
        <taxon>Chitinophagaceae</taxon>
        <taxon>Hanamia</taxon>
    </lineage>
</organism>
<protein>
    <submittedName>
        <fullName evidence="5">Response regulator</fullName>
    </submittedName>
</protein>
<name>A0A3M9NDE0_9BACT</name>
<accession>A0A3M9NDE0</accession>
<keyword evidence="2" id="KW-0902">Two-component regulatory system</keyword>
<dbReference type="SUPFAM" id="SSF52172">
    <property type="entry name" value="CheY-like"/>
    <property type="match status" value="1"/>
</dbReference>
<keyword evidence="1 3" id="KW-0597">Phosphoprotein</keyword>
<dbReference type="SMART" id="SM00448">
    <property type="entry name" value="REC"/>
    <property type="match status" value="1"/>
</dbReference>
<dbReference type="InterPro" id="IPR011006">
    <property type="entry name" value="CheY-like_superfamily"/>
</dbReference>
<keyword evidence="6" id="KW-1185">Reference proteome</keyword>
<dbReference type="Gene3D" id="3.40.50.2300">
    <property type="match status" value="1"/>
</dbReference>
<evidence type="ECO:0000256" key="1">
    <source>
        <dbReference type="ARBA" id="ARBA00022553"/>
    </source>
</evidence>
<dbReference type="PANTHER" id="PTHR44591:SF14">
    <property type="entry name" value="PROTEIN PILG"/>
    <property type="match status" value="1"/>
</dbReference>
<dbReference type="InterPro" id="IPR001789">
    <property type="entry name" value="Sig_transdc_resp-reg_receiver"/>
</dbReference>
<sequence>MKILVAEDEMIMLKTIELRLKKDGHEIITCSDGREAILKIDETNPDLIITDIMMPFASGLEIIEAVKRKDGKHTKVIVLSAMGQENVVLEAFQLGADDFITKPFSPNELSMRVKRYTPLTFAS</sequence>
<comment type="caution">
    <text evidence="5">The sequence shown here is derived from an EMBL/GenBank/DDBJ whole genome shotgun (WGS) entry which is preliminary data.</text>
</comment>
<evidence type="ECO:0000256" key="3">
    <source>
        <dbReference type="PROSITE-ProRule" id="PRU00169"/>
    </source>
</evidence>
<dbReference type="PANTHER" id="PTHR44591">
    <property type="entry name" value="STRESS RESPONSE REGULATOR PROTEIN 1"/>
    <property type="match status" value="1"/>
</dbReference>
<gene>
    <name evidence="5" type="ORF">EFY79_13855</name>
</gene>
<dbReference type="GO" id="GO:0000160">
    <property type="term" value="P:phosphorelay signal transduction system"/>
    <property type="evidence" value="ECO:0007669"/>
    <property type="project" value="UniProtKB-KW"/>
</dbReference>
<feature type="domain" description="Response regulatory" evidence="4">
    <location>
        <begin position="2"/>
        <end position="117"/>
    </location>
</feature>
<evidence type="ECO:0000259" key="4">
    <source>
        <dbReference type="PROSITE" id="PS50110"/>
    </source>
</evidence>
<dbReference type="OrthoDB" id="9789181at2"/>
<reference evidence="5 6" key="1">
    <citation type="submission" date="2018-11" db="EMBL/GenBank/DDBJ databases">
        <title>Draft genome sequence of Ferruginibacter sp. BO-59.</title>
        <authorList>
            <person name="Im W.T."/>
        </authorList>
    </citation>
    <scope>NUCLEOTIDE SEQUENCE [LARGE SCALE GENOMIC DNA]</scope>
    <source>
        <strain evidence="5 6">BO-59</strain>
    </source>
</reference>
<evidence type="ECO:0000313" key="6">
    <source>
        <dbReference type="Proteomes" id="UP000267223"/>
    </source>
</evidence>
<evidence type="ECO:0000313" key="5">
    <source>
        <dbReference type="EMBL" id="RNI35327.1"/>
    </source>
</evidence>
<dbReference type="InterPro" id="IPR050595">
    <property type="entry name" value="Bact_response_regulator"/>
</dbReference>
<feature type="modified residue" description="4-aspartylphosphate" evidence="3">
    <location>
        <position position="51"/>
    </location>
</feature>
<dbReference type="RefSeq" id="WP_123121314.1">
    <property type="nucleotide sequence ID" value="NZ_RJJR01000011.1"/>
</dbReference>
<dbReference type="Proteomes" id="UP000267223">
    <property type="component" value="Unassembled WGS sequence"/>
</dbReference>